<evidence type="ECO:0000313" key="3">
    <source>
        <dbReference type="EMBL" id="KAK9035480.1"/>
    </source>
</evidence>
<reference evidence="3 4" key="1">
    <citation type="journal article" date="2024" name="G3 (Bethesda)">
        <title>Genome assembly of Hibiscus sabdariffa L. provides insights into metabolisms of medicinal natural products.</title>
        <authorList>
            <person name="Kim T."/>
        </authorList>
    </citation>
    <scope>NUCLEOTIDE SEQUENCE [LARGE SCALE GENOMIC DNA]</scope>
    <source>
        <strain evidence="3">TK-2024</strain>
        <tissue evidence="3">Old leaves</tissue>
    </source>
</reference>
<feature type="compositionally biased region" description="Basic and acidic residues" evidence="1">
    <location>
        <begin position="41"/>
        <end position="52"/>
    </location>
</feature>
<evidence type="ECO:0000256" key="2">
    <source>
        <dbReference type="SAM" id="SignalP"/>
    </source>
</evidence>
<keyword evidence="4" id="KW-1185">Reference proteome</keyword>
<feature type="compositionally biased region" description="Low complexity" evidence="1">
    <location>
        <begin position="17"/>
        <end position="32"/>
    </location>
</feature>
<feature type="signal peptide" evidence="2">
    <location>
        <begin position="1"/>
        <end position="16"/>
    </location>
</feature>
<sequence length="138" mass="15609">MFCFVLLSLAPKHACSRPSLRRAPLPRSPTLRQPEPYATRRASEQRHAKETPASKAGNWHPLAYTPETPKPPTAATTANAAHRPFPYACTHPSPFIHNLRYSSPKIHFSSPFTYSVNSVNMLEKTENETEEKDVKKER</sequence>
<dbReference type="EMBL" id="JBBPBN010000006">
    <property type="protein sequence ID" value="KAK9035480.1"/>
    <property type="molecule type" value="Genomic_DNA"/>
</dbReference>
<evidence type="ECO:0000313" key="4">
    <source>
        <dbReference type="Proteomes" id="UP001396334"/>
    </source>
</evidence>
<dbReference type="Proteomes" id="UP001396334">
    <property type="component" value="Unassembled WGS sequence"/>
</dbReference>
<evidence type="ECO:0000256" key="1">
    <source>
        <dbReference type="SAM" id="MobiDB-lite"/>
    </source>
</evidence>
<feature type="region of interest" description="Disordered" evidence="1">
    <location>
        <begin position="17"/>
        <end position="78"/>
    </location>
</feature>
<gene>
    <name evidence="3" type="ORF">V6N11_077519</name>
</gene>
<protein>
    <submittedName>
        <fullName evidence="3">Uncharacterized protein</fullName>
    </submittedName>
</protein>
<keyword evidence="2" id="KW-0732">Signal</keyword>
<accession>A0ABR2TDY6</accession>
<organism evidence="3 4">
    <name type="scientific">Hibiscus sabdariffa</name>
    <name type="common">roselle</name>
    <dbReference type="NCBI Taxonomy" id="183260"/>
    <lineage>
        <taxon>Eukaryota</taxon>
        <taxon>Viridiplantae</taxon>
        <taxon>Streptophyta</taxon>
        <taxon>Embryophyta</taxon>
        <taxon>Tracheophyta</taxon>
        <taxon>Spermatophyta</taxon>
        <taxon>Magnoliopsida</taxon>
        <taxon>eudicotyledons</taxon>
        <taxon>Gunneridae</taxon>
        <taxon>Pentapetalae</taxon>
        <taxon>rosids</taxon>
        <taxon>malvids</taxon>
        <taxon>Malvales</taxon>
        <taxon>Malvaceae</taxon>
        <taxon>Malvoideae</taxon>
        <taxon>Hibiscus</taxon>
    </lineage>
</organism>
<proteinExistence type="predicted"/>
<comment type="caution">
    <text evidence="3">The sequence shown here is derived from an EMBL/GenBank/DDBJ whole genome shotgun (WGS) entry which is preliminary data.</text>
</comment>
<feature type="chain" id="PRO_5047168252" evidence="2">
    <location>
        <begin position="17"/>
        <end position="138"/>
    </location>
</feature>
<name>A0ABR2TDY6_9ROSI</name>